<dbReference type="Gene3D" id="1.25.40.10">
    <property type="entry name" value="Tetratricopeptide repeat domain"/>
    <property type="match status" value="4"/>
</dbReference>
<dbReference type="NCBIfam" id="TIGR00756">
    <property type="entry name" value="PPR"/>
    <property type="match status" value="6"/>
</dbReference>
<feature type="repeat" description="PPR" evidence="2">
    <location>
        <begin position="371"/>
        <end position="405"/>
    </location>
</feature>
<organism evidence="3">
    <name type="scientific">Tanacetum cinerariifolium</name>
    <name type="common">Dalmatian daisy</name>
    <name type="synonym">Chrysanthemum cinerariifolium</name>
    <dbReference type="NCBI Taxonomy" id="118510"/>
    <lineage>
        <taxon>Eukaryota</taxon>
        <taxon>Viridiplantae</taxon>
        <taxon>Streptophyta</taxon>
        <taxon>Embryophyta</taxon>
        <taxon>Tracheophyta</taxon>
        <taxon>Spermatophyta</taxon>
        <taxon>Magnoliopsida</taxon>
        <taxon>eudicotyledons</taxon>
        <taxon>Gunneridae</taxon>
        <taxon>Pentapetalae</taxon>
        <taxon>asterids</taxon>
        <taxon>campanulids</taxon>
        <taxon>Asterales</taxon>
        <taxon>Asteraceae</taxon>
        <taxon>Asteroideae</taxon>
        <taxon>Anthemideae</taxon>
        <taxon>Anthemidinae</taxon>
        <taxon>Tanacetum</taxon>
    </lineage>
</organism>
<feature type="repeat" description="PPR" evidence="2">
    <location>
        <begin position="81"/>
        <end position="115"/>
    </location>
</feature>
<dbReference type="PROSITE" id="PS51375">
    <property type="entry name" value="PPR"/>
    <property type="match status" value="8"/>
</dbReference>
<feature type="repeat" description="PPR" evidence="2">
    <location>
        <begin position="196"/>
        <end position="230"/>
    </location>
</feature>
<name>A0A6L2KJ58_TANCI</name>
<keyword evidence="1" id="KW-0677">Repeat</keyword>
<proteinExistence type="predicted"/>
<evidence type="ECO:0000313" key="3">
    <source>
        <dbReference type="EMBL" id="GEU49376.1"/>
    </source>
</evidence>
<sequence>MKQTRPLPSVVEFNQILGVVNKAKHYSTSLDIFKQLCSLGVSVDYHTIQALVFSCCQLHRTNDAFAALGWNLKRAGPNIHDVHTFTQLLDGLFREDRIHKAQEFFNNLIKHNLCQPDLRMYNVMIHGLCYFGGHLITVKWVKERVDNALTLFNEMGSISPDLFTCNSLLLGLCQLCRWQEASMLLKESLDKGFSPDHETLSILLQSFLSEGNIHEAHLVLDMMHEKDIVPNLKSLAILVKTHCLHNDMTKARYFYDLILAIDLVPPIDTYNVLIESYCKHNLLDEAMLIYYQMSEKSFKPNELLFDTMIKRLFSAGRVGDGHKLLDDMRVQGHVLDSISYRSILMTLCVQDRLEDALSFFHSVGDSKLNSDTLVYTNLIEGAIRCGNINAARELFSAISVKGLKPINYTYTQLIRAFFKEGLLNDAKKLFSEMQESGCEPDDFTYRVLLRGYLQYNQYDDVAKLLHSMDGSGYYIDFVTTALLRDAIAARSLDTTMSMLIGKLAQTEEMDIPHFAA</sequence>
<dbReference type="InterPro" id="IPR002885">
    <property type="entry name" value="PPR_rpt"/>
</dbReference>
<comment type="caution">
    <text evidence="3">The sequence shown here is derived from an EMBL/GenBank/DDBJ whole genome shotgun (WGS) entry which is preliminary data.</text>
</comment>
<dbReference type="EMBL" id="BKCJ010002555">
    <property type="protein sequence ID" value="GEU49376.1"/>
    <property type="molecule type" value="Genomic_DNA"/>
</dbReference>
<dbReference type="PANTHER" id="PTHR47932">
    <property type="entry name" value="ATPASE EXPRESSION PROTEIN 3"/>
    <property type="match status" value="1"/>
</dbReference>
<feature type="repeat" description="PPR" evidence="2">
    <location>
        <begin position="266"/>
        <end position="300"/>
    </location>
</feature>
<feature type="repeat" description="PPR" evidence="2">
    <location>
        <begin position="301"/>
        <end position="335"/>
    </location>
</feature>
<dbReference type="PANTHER" id="PTHR47932:SF2">
    <property type="entry name" value="OS10G0484300 PROTEIN"/>
    <property type="match status" value="1"/>
</dbReference>
<dbReference type="GO" id="GO:0003729">
    <property type="term" value="F:mRNA binding"/>
    <property type="evidence" value="ECO:0007669"/>
    <property type="project" value="TreeGrafter"/>
</dbReference>
<dbReference type="SUPFAM" id="SSF81901">
    <property type="entry name" value="HCP-like"/>
    <property type="match status" value="1"/>
</dbReference>
<feature type="repeat" description="PPR" evidence="2">
    <location>
        <begin position="406"/>
        <end position="440"/>
    </location>
</feature>
<dbReference type="Pfam" id="PF13041">
    <property type="entry name" value="PPR_2"/>
    <property type="match status" value="4"/>
</dbReference>
<accession>A0A6L2KJ58</accession>
<evidence type="ECO:0000256" key="1">
    <source>
        <dbReference type="ARBA" id="ARBA00022737"/>
    </source>
</evidence>
<gene>
    <name evidence="3" type="ORF">Tci_021354</name>
</gene>
<dbReference type="Pfam" id="PF01535">
    <property type="entry name" value="PPR"/>
    <property type="match status" value="2"/>
</dbReference>
<dbReference type="InterPro" id="IPR011990">
    <property type="entry name" value="TPR-like_helical_dom_sf"/>
</dbReference>
<protein>
    <submittedName>
        <fullName evidence="3">Uncharacterized protein</fullName>
    </submittedName>
</protein>
<dbReference type="AlphaFoldDB" id="A0A6L2KJ58"/>
<evidence type="ECO:0000256" key="2">
    <source>
        <dbReference type="PROSITE-ProRule" id="PRU00708"/>
    </source>
</evidence>
<feature type="repeat" description="PPR" evidence="2">
    <location>
        <begin position="161"/>
        <end position="195"/>
    </location>
</feature>
<reference evidence="3" key="1">
    <citation type="journal article" date="2019" name="Sci. Rep.">
        <title>Draft genome of Tanacetum cinerariifolium, the natural source of mosquito coil.</title>
        <authorList>
            <person name="Yamashiro T."/>
            <person name="Shiraishi A."/>
            <person name="Satake H."/>
            <person name="Nakayama K."/>
        </authorList>
    </citation>
    <scope>NUCLEOTIDE SEQUENCE</scope>
</reference>
<feature type="repeat" description="PPR" evidence="2">
    <location>
        <begin position="441"/>
        <end position="475"/>
    </location>
</feature>